<protein>
    <recommendedName>
        <fullName evidence="2">NIDO domain-containing protein</fullName>
    </recommendedName>
</protein>
<gene>
    <name evidence="3" type="ORF">JD844_005624</name>
</gene>
<evidence type="ECO:0000313" key="3">
    <source>
        <dbReference type="EMBL" id="KAH0631335.1"/>
    </source>
</evidence>
<organism evidence="3 4">
    <name type="scientific">Phrynosoma platyrhinos</name>
    <name type="common">Desert horned lizard</name>
    <dbReference type="NCBI Taxonomy" id="52577"/>
    <lineage>
        <taxon>Eukaryota</taxon>
        <taxon>Metazoa</taxon>
        <taxon>Chordata</taxon>
        <taxon>Craniata</taxon>
        <taxon>Vertebrata</taxon>
        <taxon>Euteleostomi</taxon>
        <taxon>Lepidosauria</taxon>
        <taxon>Squamata</taxon>
        <taxon>Bifurcata</taxon>
        <taxon>Unidentata</taxon>
        <taxon>Episquamata</taxon>
        <taxon>Toxicofera</taxon>
        <taxon>Iguania</taxon>
        <taxon>Phrynosomatidae</taxon>
        <taxon>Phrynosomatinae</taxon>
        <taxon>Phrynosoma</taxon>
    </lineage>
</organism>
<evidence type="ECO:0000256" key="1">
    <source>
        <dbReference type="SAM" id="SignalP"/>
    </source>
</evidence>
<dbReference type="Pfam" id="PF17517">
    <property type="entry name" value="IgGFc_binding"/>
    <property type="match status" value="1"/>
</dbReference>
<dbReference type="InterPro" id="IPR003886">
    <property type="entry name" value="NIDO_dom"/>
</dbReference>
<proteinExistence type="predicted"/>
<dbReference type="PANTHER" id="PTHR46534">
    <property type="entry name" value="IGGFC_BINDING DOMAIN-CONTAINING PROTEIN"/>
    <property type="match status" value="1"/>
</dbReference>
<evidence type="ECO:0000313" key="4">
    <source>
        <dbReference type="Proteomes" id="UP000826234"/>
    </source>
</evidence>
<feature type="chain" id="PRO_5046379221" description="NIDO domain-containing protein" evidence="1">
    <location>
        <begin position="22"/>
        <end position="669"/>
    </location>
</feature>
<sequence length="669" mass="74396">MIVRWIFFLLAGLMLLSGCCARSRGKNFVTAFLLNIRESQPNAKFQLLITGYRPATTVTVTVKKPSFEKTVSVTMGQTVSVELPTTLEMLRTDIFNRTVLIEANKDISVFARNSKDYSTGATVVYPVQELGTMYYVVTPTGDLPNTFKEFAVISYQTPTRVEIHLTGAVAFKGLIYPRGSTLIANLQAFQSIQIQSSDDLSGTWVESQKPVAVLTGHSCAQKNTACDHVVEQLLPVSSWGTTFIVPPLSFQSKYDIVYIVASKSTLLKYQSGLKEDSHSMVPGQVIQFKIQYPEPLYLSANAGIQVLFFFTGATNGNRSYEQLIPLLADAPKESRLYDPFLVNIPDFTDYCRLFHIDGMSQNDNYAVIIANTSEFNQIKLAKEAIENIHWRPIPGTEYSWAEYLIESVPGSSAKKTKGSSLTFSPLKPKEPLLYSYGADHGDTRNPKSDDATSPEISTAVPFPFYGKKYHSIYVDNNGVISFGMTVPEFAQTPDPLPLDGGPPLVAPFWGDVYNPISGDIFWRQTQDPNVLQRCTAEISHYYPEISFTSIWAFLATWDQVAYFGSKSKKVNTFQAVLTTNGELSFIILNYADIQWTTGTWSNGDAKTGLGGIPAQAGFDNGDKINYYIMPGSRTTDILNITKTSNVNYPGRWVFKVDEYVTDSTMDCFL</sequence>
<evidence type="ECO:0000259" key="2">
    <source>
        <dbReference type="PROSITE" id="PS51220"/>
    </source>
</evidence>
<dbReference type="PROSITE" id="PS51257">
    <property type="entry name" value="PROKAR_LIPOPROTEIN"/>
    <property type="match status" value="1"/>
</dbReference>
<accession>A0ABQ7TNG7</accession>
<keyword evidence="4" id="KW-1185">Reference proteome</keyword>
<comment type="caution">
    <text evidence="3">The sequence shown here is derived from an EMBL/GenBank/DDBJ whole genome shotgun (WGS) entry which is preliminary data.</text>
</comment>
<dbReference type="Pfam" id="PF06119">
    <property type="entry name" value="NIDO"/>
    <property type="match status" value="1"/>
</dbReference>
<dbReference type="SMART" id="SM00539">
    <property type="entry name" value="NIDO"/>
    <property type="match status" value="1"/>
</dbReference>
<name>A0ABQ7TNG7_PHRPL</name>
<dbReference type="InterPro" id="IPR035234">
    <property type="entry name" value="IgGFc-bd_N"/>
</dbReference>
<reference evidence="3 4" key="1">
    <citation type="journal article" date="2022" name="Gigascience">
        <title>A chromosome-level genome assembly and annotation of the desert horned lizard, Phrynosoma platyrhinos, provides insight into chromosomal rearrangements among reptiles.</title>
        <authorList>
            <person name="Koochekian N."/>
            <person name="Ascanio A."/>
            <person name="Farleigh K."/>
            <person name="Card D.C."/>
            <person name="Schield D.R."/>
            <person name="Castoe T.A."/>
            <person name="Jezkova T."/>
        </authorList>
    </citation>
    <scope>NUCLEOTIDE SEQUENCE [LARGE SCALE GENOMIC DNA]</scope>
    <source>
        <strain evidence="3">NK-2021</strain>
    </source>
</reference>
<feature type="signal peptide" evidence="1">
    <location>
        <begin position="1"/>
        <end position="21"/>
    </location>
</feature>
<dbReference type="PANTHER" id="PTHR46534:SF2">
    <property type="entry name" value="VWFD DOMAIN-CONTAINING PROTEIN"/>
    <property type="match status" value="1"/>
</dbReference>
<keyword evidence="1" id="KW-0732">Signal</keyword>
<feature type="domain" description="NIDO" evidence="2">
    <location>
        <begin position="507"/>
        <end position="659"/>
    </location>
</feature>
<dbReference type="PROSITE" id="PS51220">
    <property type="entry name" value="NIDO"/>
    <property type="match status" value="1"/>
</dbReference>
<dbReference type="EMBL" id="JAIPUX010000035">
    <property type="protein sequence ID" value="KAH0631335.1"/>
    <property type="molecule type" value="Genomic_DNA"/>
</dbReference>
<dbReference type="Proteomes" id="UP000826234">
    <property type="component" value="Unassembled WGS sequence"/>
</dbReference>